<evidence type="ECO:0000256" key="1">
    <source>
        <dbReference type="SAM" id="MobiDB-lite"/>
    </source>
</evidence>
<protein>
    <submittedName>
        <fullName evidence="2">Uncharacterized protein</fullName>
    </submittedName>
</protein>
<accession>A0A136JHL4</accession>
<dbReference type="InParanoid" id="A0A136JHL4"/>
<dbReference type="AlphaFoldDB" id="A0A136JHL4"/>
<feature type="region of interest" description="Disordered" evidence="1">
    <location>
        <begin position="105"/>
        <end position="133"/>
    </location>
</feature>
<dbReference type="EMBL" id="KQ964245">
    <property type="protein sequence ID" value="KXJ96644.1"/>
    <property type="molecule type" value="Genomic_DNA"/>
</dbReference>
<reference evidence="3" key="1">
    <citation type="submission" date="2016-02" db="EMBL/GenBank/DDBJ databases">
        <title>Draft genome sequence of Microdochium bolleyi, a fungal endophyte of beachgrass.</title>
        <authorList>
            <consortium name="DOE Joint Genome Institute"/>
            <person name="David A.S."/>
            <person name="May G."/>
            <person name="Haridas S."/>
            <person name="Lim J."/>
            <person name="Wang M."/>
            <person name="Labutti K."/>
            <person name="Lipzen A."/>
            <person name="Barry K."/>
            <person name="Grigoriev I.V."/>
        </authorList>
    </citation>
    <scope>NUCLEOTIDE SEQUENCE [LARGE SCALE GENOMIC DNA]</scope>
    <source>
        <strain evidence="3">J235TASD1</strain>
    </source>
</reference>
<keyword evidence="3" id="KW-1185">Reference proteome</keyword>
<dbReference type="Proteomes" id="UP000070501">
    <property type="component" value="Unassembled WGS sequence"/>
</dbReference>
<gene>
    <name evidence="2" type="ORF">Micbo1qcDRAFT_210880</name>
</gene>
<evidence type="ECO:0000313" key="2">
    <source>
        <dbReference type="EMBL" id="KXJ96644.1"/>
    </source>
</evidence>
<name>A0A136JHL4_9PEZI</name>
<proteinExistence type="predicted"/>
<sequence>MPARSKLESTRGTASILDLGEPGVSCDTAVAMLHRLSDGGRAGAAWTGALRFRGRGRGTLQLPIGQAILCGRDDLCAASRETWKCDPPTARILHLDVDCAARASSRPVPGHMQPRALPPPKFHQSPALPGRLDPSVRPPALVAGPSIPPGRIRSGDGPCTLTSDKVASPQRLAKPGPSCVSLSPRPAGSVHRLWVGSSSGANDETTCAGGAPCVTALATR</sequence>
<evidence type="ECO:0000313" key="3">
    <source>
        <dbReference type="Proteomes" id="UP000070501"/>
    </source>
</evidence>
<organism evidence="2 3">
    <name type="scientific">Microdochium bolleyi</name>
    <dbReference type="NCBI Taxonomy" id="196109"/>
    <lineage>
        <taxon>Eukaryota</taxon>
        <taxon>Fungi</taxon>
        <taxon>Dikarya</taxon>
        <taxon>Ascomycota</taxon>
        <taxon>Pezizomycotina</taxon>
        <taxon>Sordariomycetes</taxon>
        <taxon>Xylariomycetidae</taxon>
        <taxon>Xylariales</taxon>
        <taxon>Microdochiaceae</taxon>
        <taxon>Microdochium</taxon>
    </lineage>
</organism>